<dbReference type="InterPro" id="IPR006447">
    <property type="entry name" value="Myb_dom_plants"/>
</dbReference>
<dbReference type="InterPro" id="IPR017930">
    <property type="entry name" value="Myb_dom"/>
</dbReference>
<gene>
    <name evidence="6" type="ORF">Poli38472_011984</name>
</gene>
<dbReference type="OrthoDB" id="118550at2759"/>
<dbReference type="EMBL" id="SPLM01000006">
    <property type="protein sequence ID" value="TMW66868.1"/>
    <property type="molecule type" value="Genomic_DNA"/>
</dbReference>
<dbReference type="AlphaFoldDB" id="A0A8K1FQS2"/>
<evidence type="ECO:0000313" key="6">
    <source>
        <dbReference type="EMBL" id="TMW66868.1"/>
    </source>
</evidence>
<dbReference type="NCBIfam" id="TIGR01557">
    <property type="entry name" value="myb_SHAQKYF"/>
    <property type="match status" value="1"/>
</dbReference>
<dbReference type="PROSITE" id="PS51294">
    <property type="entry name" value="HTH_MYB"/>
    <property type="match status" value="1"/>
</dbReference>
<proteinExistence type="predicted"/>
<reference evidence="6" key="1">
    <citation type="submission" date="2019-03" db="EMBL/GenBank/DDBJ databases">
        <title>Long read genome sequence of the mycoparasitic Pythium oligandrum ATCC 38472 isolated from sugarbeet rhizosphere.</title>
        <authorList>
            <person name="Gaulin E."/>
        </authorList>
    </citation>
    <scope>NUCLEOTIDE SEQUENCE</scope>
    <source>
        <strain evidence="6">ATCC 38472_TT</strain>
    </source>
</reference>
<evidence type="ECO:0000259" key="4">
    <source>
        <dbReference type="PROSITE" id="PS50090"/>
    </source>
</evidence>
<feature type="domain" description="Myb-like" evidence="4">
    <location>
        <begin position="3"/>
        <end position="54"/>
    </location>
</feature>
<dbReference type="PROSITE" id="PS50090">
    <property type="entry name" value="MYB_LIKE"/>
    <property type="match status" value="1"/>
</dbReference>
<dbReference type="PANTHER" id="PTHR12802:SF155">
    <property type="entry name" value="DEUBIQUITINASE MYSM1"/>
    <property type="match status" value="1"/>
</dbReference>
<dbReference type="CDD" id="cd00167">
    <property type="entry name" value="SANT"/>
    <property type="match status" value="1"/>
</dbReference>
<evidence type="ECO:0000256" key="1">
    <source>
        <dbReference type="ARBA" id="ARBA00023015"/>
    </source>
</evidence>
<organism evidence="6 7">
    <name type="scientific">Pythium oligandrum</name>
    <name type="common">Mycoparasitic fungus</name>
    <dbReference type="NCBI Taxonomy" id="41045"/>
    <lineage>
        <taxon>Eukaryota</taxon>
        <taxon>Sar</taxon>
        <taxon>Stramenopiles</taxon>
        <taxon>Oomycota</taxon>
        <taxon>Peronosporomycetes</taxon>
        <taxon>Pythiales</taxon>
        <taxon>Pythiaceae</taxon>
        <taxon>Pythium</taxon>
    </lineage>
</organism>
<evidence type="ECO:0000256" key="3">
    <source>
        <dbReference type="ARBA" id="ARBA00023242"/>
    </source>
</evidence>
<dbReference type="SUPFAM" id="SSF46689">
    <property type="entry name" value="Homeodomain-like"/>
    <property type="match status" value="1"/>
</dbReference>
<protein>
    <submittedName>
        <fullName evidence="6">Uncharacterized protein</fullName>
    </submittedName>
</protein>
<dbReference type="Pfam" id="PF00249">
    <property type="entry name" value="Myb_DNA-binding"/>
    <property type="match status" value="1"/>
</dbReference>
<comment type="caution">
    <text evidence="6">The sequence shown here is derived from an EMBL/GenBank/DDBJ whole genome shotgun (WGS) entry which is preliminary data.</text>
</comment>
<keyword evidence="7" id="KW-1185">Reference proteome</keyword>
<sequence>MLPAKPERGVWSQDEHDRFLKALQLYPDGPWRAVAEYVGSRSVRQVQTHAQKYHEKVARRLRGLRKERKRVQHPEHRIDDEMLEICQTLQRTTQSDPRTALPSDKPLRFADLLDEEQPAMPTAEMFICVEAENDSLKGIDTPSFNECMDFLIEMLGSNEKFVASIAYGSDSESEMSA</sequence>
<keyword evidence="3" id="KW-0539">Nucleus</keyword>
<dbReference type="Proteomes" id="UP000794436">
    <property type="component" value="Unassembled WGS sequence"/>
</dbReference>
<keyword evidence="1" id="KW-0805">Transcription regulation</keyword>
<dbReference type="Gene3D" id="1.10.10.60">
    <property type="entry name" value="Homeodomain-like"/>
    <property type="match status" value="1"/>
</dbReference>
<dbReference type="PANTHER" id="PTHR12802">
    <property type="entry name" value="SWI/SNF COMPLEX-RELATED"/>
    <property type="match status" value="1"/>
</dbReference>
<accession>A0A8K1FQS2</accession>
<dbReference type="SMART" id="SM00717">
    <property type="entry name" value="SANT"/>
    <property type="match status" value="1"/>
</dbReference>
<keyword evidence="2" id="KW-0804">Transcription</keyword>
<feature type="domain" description="HTH myb-type" evidence="5">
    <location>
        <begin position="8"/>
        <end position="58"/>
    </location>
</feature>
<name>A0A8K1FQS2_PYTOL</name>
<evidence type="ECO:0000259" key="5">
    <source>
        <dbReference type="PROSITE" id="PS51294"/>
    </source>
</evidence>
<evidence type="ECO:0000256" key="2">
    <source>
        <dbReference type="ARBA" id="ARBA00023163"/>
    </source>
</evidence>
<dbReference type="InterPro" id="IPR001005">
    <property type="entry name" value="SANT/Myb"/>
</dbReference>
<dbReference type="GO" id="GO:0003677">
    <property type="term" value="F:DNA binding"/>
    <property type="evidence" value="ECO:0007669"/>
    <property type="project" value="InterPro"/>
</dbReference>
<dbReference type="InterPro" id="IPR009057">
    <property type="entry name" value="Homeodomain-like_sf"/>
</dbReference>
<evidence type="ECO:0000313" key="7">
    <source>
        <dbReference type="Proteomes" id="UP000794436"/>
    </source>
</evidence>